<keyword evidence="2" id="KW-1185">Reference proteome</keyword>
<evidence type="ECO:0000313" key="1">
    <source>
        <dbReference type="EMBL" id="KAG7157937.1"/>
    </source>
</evidence>
<proteinExistence type="predicted"/>
<protein>
    <submittedName>
        <fullName evidence="1">Uncharacterized protein</fullName>
    </submittedName>
</protein>
<accession>A0A8J5JGS1</accession>
<dbReference type="EMBL" id="JAHLQT010036095">
    <property type="protein sequence ID" value="KAG7157937.1"/>
    <property type="molecule type" value="Genomic_DNA"/>
</dbReference>
<sequence length="94" mass="9940">MARTATSLNDLSAYVYSVTAWAGNHVSLRPASDTSPPVNSATTAPSSMLLTVNITSEDVSRSPRLSIANTEDHSETVTARCGVVAEHLHLHPVP</sequence>
<dbReference type="AlphaFoldDB" id="A0A8J5JGS1"/>
<reference evidence="1" key="1">
    <citation type="journal article" date="2021" name="Sci. Adv.">
        <title>The American lobster genome reveals insights on longevity, neural, and immune adaptations.</title>
        <authorList>
            <person name="Polinski J.M."/>
            <person name="Zimin A.V."/>
            <person name="Clark K.F."/>
            <person name="Kohn A.B."/>
            <person name="Sadowski N."/>
            <person name="Timp W."/>
            <person name="Ptitsyn A."/>
            <person name="Khanna P."/>
            <person name="Romanova D.Y."/>
            <person name="Williams P."/>
            <person name="Greenwood S.J."/>
            <person name="Moroz L.L."/>
            <person name="Walt D.R."/>
            <person name="Bodnar A.G."/>
        </authorList>
    </citation>
    <scope>NUCLEOTIDE SEQUENCE</scope>
    <source>
        <strain evidence="1">GMGI-L3</strain>
    </source>
</reference>
<organism evidence="1 2">
    <name type="scientific">Homarus americanus</name>
    <name type="common">American lobster</name>
    <dbReference type="NCBI Taxonomy" id="6706"/>
    <lineage>
        <taxon>Eukaryota</taxon>
        <taxon>Metazoa</taxon>
        <taxon>Ecdysozoa</taxon>
        <taxon>Arthropoda</taxon>
        <taxon>Crustacea</taxon>
        <taxon>Multicrustacea</taxon>
        <taxon>Malacostraca</taxon>
        <taxon>Eumalacostraca</taxon>
        <taxon>Eucarida</taxon>
        <taxon>Decapoda</taxon>
        <taxon>Pleocyemata</taxon>
        <taxon>Astacidea</taxon>
        <taxon>Nephropoidea</taxon>
        <taxon>Nephropidae</taxon>
        <taxon>Homarus</taxon>
    </lineage>
</organism>
<dbReference type="Proteomes" id="UP000747542">
    <property type="component" value="Unassembled WGS sequence"/>
</dbReference>
<name>A0A8J5JGS1_HOMAM</name>
<gene>
    <name evidence="1" type="ORF">Hamer_G019806</name>
</gene>
<comment type="caution">
    <text evidence="1">The sequence shown here is derived from an EMBL/GenBank/DDBJ whole genome shotgun (WGS) entry which is preliminary data.</text>
</comment>
<evidence type="ECO:0000313" key="2">
    <source>
        <dbReference type="Proteomes" id="UP000747542"/>
    </source>
</evidence>